<name>A0A0E9XNH3_ANGAN</name>
<evidence type="ECO:0000313" key="1">
    <source>
        <dbReference type="EMBL" id="JAI03972.1"/>
    </source>
</evidence>
<dbReference type="EMBL" id="GBXM01004606">
    <property type="protein sequence ID" value="JAI03972.1"/>
    <property type="molecule type" value="Transcribed_RNA"/>
</dbReference>
<reference evidence="1" key="2">
    <citation type="journal article" date="2015" name="Fish Shellfish Immunol.">
        <title>Early steps in the European eel (Anguilla anguilla)-Vibrio vulnificus interaction in the gills: Role of the RtxA13 toxin.</title>
        <authorList>
            <person name="Callol A."/>
            <person name="Pajuelo D."/>
            <person name="Ebbesson L."/>
            <person name="Teles M."/>
            <person name="MacKenzie S."/>
            <person name="Amaro C."/>
        </authorList>
    </citation>
    <scope>NUCLEOTIDE SEQUENCE</scope>
</reference>
<protein>
    <submittedName>
        <fullName evidence="1">Uncharacterized protein</fullName>
    </submittedName>
</protein>
<sequence>MGEHNQCFTLIQSKGGKSYC</sequence>
<reference evidence="1" key="1">
    <citation type="submission" date="2014-11" db="EMBL/GenBank/DDBJ databases">
        <authorList>
            <person name="Amaro Gonzalez C."/>
        </authorList>
    </citation>
    <scope>NUCLEOTIDE SEQUENCE</scope>
</reference>
<organism evidence="1">
    <name type="scientific">Anguilla anguilla</name>
    <name type="common">European freshwater eel</name>
    <name type="synonym">Muraena anguilla</name>
    <dbReference type="NCBI Taxonomy" id="7936"/>
    <lineage>
        <taxon>Eukaryota</taxon>
        <taxon>Metazoa</taxon>
        <taxon>Chordata</taxon>
        <taxon>Craniata</taxon>
        <taxon>Vertebrata</taxon>
        <taxon>Euteleostomi</taxon>
        <taxon>Actinopterygii</taxon>
        <taxon>Neopterygii</taxon>
        <taxon>Teleostei</taxon>
        <taxon>Anguilliformes</taxon>
        <taxon>Anguillidae</taxon>
        <taxon>Anguilla</taxon>
    </lineage>
</organism>
<accession>A0A0E9XNH3</accession>
<proteinExistence type="predicted"/>
<dbReference type="AlphaFoldDB" id="A0A0E9XNH3"/>